<gene>
    <name evidence="3" type="ORF">GCM10010251_25870</name>
</gene>
<dbReference type="SUPFAM" id="SSF53720">
    <property type="entry name" value="ALDH-like"/>
    <property type="match status" value="1"/>
</dbReference>
<feature type="domain" description="Aldehyde dehydrogenase" evidence="2">
    <location>
        <begin position="4"/>
        <end position="173"/>
    </location>
</feature>
<evidence type="ECO:0000256" key="1">
    <source>
        <dbReference type="ARBA" id="ARBA00023002"/>
    </source>
</evidence>
<protein>
    <recommendedName>
        <fullName evidence="2">Aldehyde dehydrogenase domain-containing protein</fullName>
    </recommendedName>
</protein>
<dbReference type="AlphaFoldDB" id="A0A918C750"/>
<dbReference type="InterPro" id="IPR016163">
    <property type="entry name" value="Ald_DH_C"/>
</dbReference>
<dbReference type="Gene3D" id="3.40.309.10">
    <property type="entry name" value="Aldehyde Dehydrogenase, Chain A, domain 2"/>
    <property type="match status" value="1"/>
</dbReference>
<dbReference type="InterPro" id="IPR016161">
    <property type="entry name" value="Ald_DH/histidinol_DH"/>
</dbReference>
<accession>A0A918C750</accession>
<name>A0A918C750_9ACTN</name>
<dbReference type="GO" id="GO:0016620">
    <property type="term" value="F:oxidoreductase activity, acting on the aldehyde or oxo group of donors, NAD or NADP as acceptor"/>
    <property type="evidence" value="ECO:0007669"/>
    <property type="project" value="InterPro"/>
</dbReference>
<dbReference type="Gene3D" id="3.40.605.10">
    <property type="entry name" value="Aldehyde Dehydrogenase, Chain A, domain 1"/>
    <property type="match status" value="1"/>
</dbReference>
<dbReference type="InterPro" id="IPR016162">
    <property type="entry name" value="Ald_DH_N"/>
</dbReference>
<keyword evidence="1" id="KW-0560">Oxidoreductase</keyword>
<dbReference type="Proteomes" id="UP000658320">
    <property type="component" value="Unassembled WGS sequence"/>
</dbReference>
<keyword evidence="4" id="KW-1185">Reference proteome</keyword>
<organism evidence="3 4">
    <name type="scientific">Streptomyces aurantiogriseus</name>
    <dbReference type="NCBI Taxonomy" id="66870"/>
    <lineage>
        <taxon>Bacteria</taxon>
        <taxon>Bacillati</taxon>
        <taxon>Actinomycetota</taxon>
        <taxon>Actinomycetes</taxon>
        <taxon>Kitasatosporales</taxon>
        <taxon>Streptomycetaceae</taxon>
        <taxon>Streptomyces</taxon>
    </lineage>
</organism>
<dbReference type="EMBL" id="BMSX01000005">
    <property type="protein sequence ID" value="GGR08992.1"/>
    <property type="molecule type" value="Genomic_DNA"/>
</dbReference>
<evidence type="ECO:0000313" key="4">
    <source>
        <dbReference type="Proteomes" id="UP000658320"/>
    </source>
</evidence>
<evidence type="ECO:0000259" key="2">
    <source>
        <dbReference type="Pfam" id="PF00171"/>
    </source>
</evidence>
<dbReference type="Pfam" id="PF00171">
    <property type="entry name" value="Aldedh"/>
    <property type="match status" value="1"/>
</dbReference>
<proteinExistence type="predicted"/>
<dbReference type="InterPro" id="IPR015590">
    <property type="entry name" value="Aldehyde_DH_dom"/>
</dbReference>
<reference evidence="3" key="1">
    <citation type="journal article" date="2014" name="Int. J. Syst. Evol. Microbiol.">
        <title>Complete genome sequence of Corynebacterium casei LMG S-19264T (=DSM 44701T), isolated from a smear-ripened cheese.</title>
        <authorList>
            <consortium name="US DOE Joint Genome Institute (JGI-PGF)"/>
            <person name="Walter F."/>
            <person name="Albersmeier A."/>
            <person name="Kalinowski J."/>
            <person name="Ruckert C."/>
        </authorList>
    </citation>
    <scope>NUCLEOTIDE SEQUENCE</scope>
    <source>
        <strain evidence="3">JCM 4346</strain>
    </source>
</reference>
<evidence type="ECO:0000313" key="3">
    <source>
        <dbReference type="EMBL" id="GGR08992.1"/>
    </source>
</evidence>
<comment type="caution">
    <text evidence="3">The sequence shown here is derived from an EMBL/GenBank/DDBJ whole genome shotgun (WGS) entry which is preliminary data.</text>
</comment>
<dbReference type="PANTHER" id="PTHR11699">
    <property type="entry name" value="ALDEHYDE DEHYDROGENASE-RELATED"/>
    <property type="match status" value="1"/>
</dbReference>
<reference evidence="3" key="2">
    <citation type="submission" date="2020-09" db="EMBL/GenBank/DDBJ databases">
        <authorList>
            <person name="Sun Q."/>
            <person name="Ohkuma M."/>
        </authorList>
    </citation>
    <scope>NUCLEOTIDE SEQUENCE</scope>
    <source>
        <strain evidence="3">JCM 4346</strain>
    </source>
</reference>
<sequence length="188" mass="20111">MGGLVELAGTARMGDPMDEATQVGPITTPTQYAKVLDYIEIARQEGARLVLGGKAADRGGWFVEPTVFTGVSNGMRIAQEEIFGPVLSVIPFKDEDEAVEIANDSRYGLGAGVWTSDISRAFRMADRIRSGTVWVNTYGAVSYLASFGGFKDSGIGHENGIVALTSYLEDKTVWINTGAPAGNPFVLR</sequence>